<dbReference type="GeneID" id="108020367"/>
<keyword evidence="10" id="KW-0677">Repeat</keyword>
<comment type="catalytic activity">
    <reaction evidence="45">
        <text>1,3-di-(9Z-octadecenoyl)-glycerol + H2O = 1-(9Z-octadecenoyl)-glycerol + (9Z)-octadecenoate + H(+)</text>
        <dbReference type="Rhea" id="RHEA:39939"/>
        <dbReference type="ChEBI" id="CHEBI:15377"/>
        <dbReference type="ChEBI" id="CHEBI:15378"/>
        <dbReference type="ChEBI" id="CHEBI:30823"/>
        <dbReference type="ChEBI" id="CHEBI:75342"/>
        <dbReference type="ChEBI" id="CHEBI:75735"/>
    </reaction>
    <physiologicalReaction direction="left-to-right" evidence="45">
        <dbReference type="Rhea" id="RHEA:39940"/>
    </physiologicalReaction>
</comment>
<feature type="signal peptide" evidence="47">
    <location>
        <begin position="1"/>
        <end position="23"/>
    </location>
</feature>
<dbReference type="RefSeq" id="XP_016944081.3">
    <property type="nucleotide sequence ID" value="XM_017088592.4"/>
</dbReference>
<dbReference type="Gene3D" id="3.40.50.1110">
    <property type="entry name" value="SGNH hydrolase"/>
    <property type="match status" value="1"/>
</dbReference>
<dbReference type="EC" id="3.1.1.4" evidence="4"/>
<evidence type="ECO:0000256" key="35">
    <source>
        <dbReference type="ARBA" id="ARBA00048374"/>
    </source>
</evidence>
<evidence type="ECO:0000256" key="34">
    <source>
        <dbReference type="ARBA" id="ARBA00048362"/>
    </source>
</evidence>
<comment type="catalytic activity">
    <reaction evidence="19">
        <text>a 1,2-diacyl-sn-glycero-3-phosphocholine + H2O = a 1-acyl-sn-glycero-3-phosphocholine + a fatty acid + H(+)</text>
        <dbReference type="Rhea" id="RHEA:15801"/>
        <dbReference type="ChEBI" id="CHEBI:15377"/>
        <dbReference type="ChEBI" id="CHEBI:15378"/>
        <dbReference type="ChEBI" id="CHEBI:28868"/>
        <dbReference type="ChEBI" id="CHEBI:57643"/>
        <dbReference type="ChEBI" id="CHEBI:58168"/>
        <dbReference type="EC" id="3.1.1.4"/>
    </reaction>
    <physiologicalReaction direction="left-to-right" evidence="19">
        <dbReference type="Rhea" id="RHEA:15802"/>
    </physiologicalReaction>
</comment>
<dbReference type="InterPro" id="IPR008265">
    <property type="entry name" value="Lipase_GDSL_AS"/>
</dbReference>
<comment type="catalytic activity">
    <reaction evidence="26">
        <text>1,3-dihexadecanoyl-2-(9Z-octadecenoyl)glycerol + H2O = 1-hexadecanoyl-2-(9Z-octadecenoyl)-glycerol + hexadecanoate + H(+)</text>
        <dbReference type="Rhea" id="RHEA:40979"/>
        <dbReference type="ChEBI" id="CHEBI:7896"/>
        <dbReference type="ChEBI" id="CHEBI:15377"/>
        <dbReference type="ChEBI" id="CHEBI:15378"/>
        <dbReference type="ChEBI" id="CHEBI:75585"/>
        <dbReference type="ChEBI" id="CHEBI:75688"/>
    </reaction>
    <physiologicalReaction direction="left-to-right" evidence="26">
        <dbReference type="Rhea" id="RHEA:40980"/>
    </physiologicalReaction>
</comment>
<dbReference type="Proteomes" id="UP001652628">
    <property type="component" value="Chromosome 2L"/>
</dbReference>
<comment type="catalytic activity">
    <reaction evidence="25">
        <text>1-hexadecanoyl-2-(9Z)-octadecenoyl-3-octadecanoyl-sn-glycerol + H2O = 2-(9Z-octadecenoyl)-3-octadecanoyl-sn-glycerol + hexadecanoate + H(+)</text>
        <dbReference type="Rhea" id="RHEA:41107"/>
        <dbReference type="ChEBI" id="CHEBI:7896"/>
        <dbReference type="ChEBI" id="CHEBI:15377"/>
        <dbReference type="ChEBI" id="CHEBI:15378"/>
        <dbReference type="ChEBI" id="CHEBI:75558"/>
        <dbReference type="ChEBI" id="CHEBI:77623"/>
    </reaction>
    <physiologicalReaction direction="left-to-right" evidence="25">
        <dbReference type="Rhea" id="RHEA:41108"/>
    </physiologicalReaction>
</comment>
<comment type="catalytic activity">
    <reaction evidence="17">
        <text>a triacylglycerol + H2O = a diacylglycerol + a fatty acid + H(+)</text>
        <dbReference type="Rhea" id="RHEA:12044"/>
        <dbReference type="ChEBI" id="CHEBI:15377"/>
        <dbReference type="ChEBI" id="CHEBI:15378"/>
        <dbReference type="ChEBI" id="CHEBI:17855"/>
        <dbReference type="ChEBI" id="CHEBI:18035"/>
        <dbReference type="ChEBI" id="CHEBI:28868"/>
        <dbReference type="EC" id="3.1.1.3"/>
    </reaction>
    <physiologicalReaction direction="left-to-right" evidence="17">
        <dbReference type="Rhea" id="RHEA:12045"/>
    </physiologicalReaction>
</comment>
<dbReference type="GO" id="GO:0004622">
    <property type="term" value="F:phosphatidylcholine lysophospholipase activity"/>
    <property type="evidence" value="ECO:0007669"/>
    <property type="project" value="UniProtKB-EC"/>
</dbReference>
<evidence type="ECO:0000256" key="13">
    <source>
        <dbReference type="ARBA" id="ARBA00023098"/>
    </source>
</evidence>
<comment type="catalytic activity">
    <reaction evidence="40">
        <text>1-hexadecanoyl-2-(9Z-octadecenoyl)-sn-glycero-3-phosphocholine + H2O = 1-hexadecanoyl-sn-glycero-3-phosphocholine + (9Z)-octadecenoate + H(+)</text>
        <dbReference type="Rhea" id="RHEA:38779"/>
        <dbReference type="ChEBI" id="CHEBI:15377"/>
        <dbReference type="ChEBI" id="CHEBI:15378"/>
        <dbReference type="ChEBI" id="CHEBI:30823"/>
        <dbReference type="ChEBI" id="CHEBI:72998"/>
        <dbReference type="ChEBI" id="CHEBI:73001"/>
    </reaction>
    <physiologicalReaction direction="left-to-right" evidence="40">
        <dbReference type="Rhea" id="RHEA:38780"/>
    </physiologicalReaction>
</comment>
<evidence type="ECO:0000256" key="24">
    <source>
        <dbReference type="ARBA" id="ARBA00045916"/>
    </source>
</evidence>
<comment type="subcellular location">
    <subcellularLocation>
        <location evidence="1">Apical cell membrane</location>
        <topology evidence="1">Single-pass type I membrane protein</topology>
    </subcellularLocation>
</comment>
<keyword evidence="12" id="KW-1133">Transmembrane helix</keyword>
<comment type="catalytic activity">
    <reaction evidence="34">
        <text>1-hexadecanoyl-2-(9Z,12Z-octadecadienoyl)-sn-glycero-3-phosphocholine + H2O = 2-(9Z,12Z-octadecadienoyl)-sn-glycero-3-phosphocholine + hexadecanoate + H(+)</text>
        <dbReference type="Rhea" id="RHEA:40971"/>
        <dbReference type="ChEBI" id="CHEBI:7896"/>
        <dbReference type="ChEBI" id="CHEBI:15377"/>
        <dbReference type="ChEBI" id="CHEBI:15378"/>
        <dbReference type="ChEBI" id="CHEBI:73002"/>
        <dbReference type="ChEBI" id="CHEBI:76084"/>
    </reaction>
    <physiologicalReaction direction="left-to-right" evidence="34">
        <dbReference type="Rhea" id="RHEA:40972"/>
    </physiologicalReaction>
</comment>
<organism evidence="48 49">
    <name type="scientific">Drosophila suzukii</name>
    <name type="common">Spotted-wing drosophila fruit fly</name>
    <dbReference type="NCBI Taxonomy" id="28584"/>
    <lineage>
        <taxon>Eukaryota</taxon>
        <taxon>Metazoa</taxon>
        <taxon>Ecdysozoa</taxon>
        <taxon>Arthropoda</taxon>
        <taxon>Hexapoda</taxon>
        <taxon>Insecta</taxon>
        <taxon>Pterygota</taxon>
        <taxon>Neoptera</taxon>
        <taxon>Endopterygota</taxon>
        <taxon>Diptera</taxon>
        <taxon>Brachycera</taxon>
        <taxon>Muscomorpha</taxon>
        <taxon>Ephydroidea</taxon>
        <taxon>Drosophilidae</taxon>
        <taxon>Drosophila</taxon>
        <taxon>Sophophora</taxon>
    </lineage>
</organism>
<evidence type="ECO:0000256" key="27">
    <source>
        <dbReference type="ARBA" id="ARBA00047438"/>
    </source>
</evidence>
<evidence type="ECO:0000256" key="4">
    <source>
        <dbReference type="ARBA" id="ARBA00013278"/>
    </source>
</evidence>
<comment type="catalytic activity">
    <reaction evidence="30">
        <text>1-hexadecanoyl-2-(9Z-octadecenoyl)-sn-glycero-3-phospho-(1'-sn-glycerol) + H2O = 1-hexadecanoyl-sn-glycero-3-phospho-(1'-sn-glycerol) + (9Z)-octadecenoate + H(+)</text>
        <dbReference type="Rhea" id="RHEA:40919"/>
        <dbReference type="ChEBI" id="CHEBI:15377"/>
        <dbReference type="ChEBI" id="CHEBI:15378"/>
        <dbReference type="ChEBI" id="CHEBI:30823"/>
        <dbReference type="ChEBI" id="CHEBI:72841"/>
        <dbReference type="ChEBI" id="CHEBI:75158"/>
    </reaction>
    <physiologicalReaction direction="left-to-right" evidence="30">
        <dbReference type="Rhea" id="RHEA:40920"/>
    </physiologicalReaction>
</comment>
<evidence type="ECO:0000313" key="48">
    <source>
        <dbReference type="Proteomes" id="UP001652628"/>
    </source>
</evidence>
<comment type="catalytic activity">
    <reaction evidence="37">
        <text>a 1-acyl-sn-glycero-3-phosphocholine + H2O = sn-glycerol 3-phosphocholine + a fatty acid + H(+)</text>
        <dbReference type="Rhea" id="RHEA:15177"/>
        <dbReference type="ChEBI" id="CHEBI:15377"/>
        <dbReference type="ChEBI" id="CHEBI:15378"/>
        <dbReference type="ChEBI" id="CHEBI:16870"/>
        <dbReference type="ChEBI" id="CHEBI:28868"/>
        <dbReference type="ChEBI" id="CHEBI:58168"/>
        <dbReference type="EC" id="3.1.1.5"/>
    </reaction>
    <physiologicalReaction direction="left-to-right" evidence="37">
        <dbReference type="Rhea" id="RHEA:15178"/>
    </physiologicalReaction>
</comment>
<comment type="catalytic activity">
    <reaction evidence="36">
        <text>1,2,3-tri-(9Z-octadecenoyl)-glycerol + H2O = di-(9Z)-octadecenoylglycerol + (9Z)-octadecenoate + H(+)</text>
        <dbReference type="Rhea" id="RHEA:38575"/>
        <dbReference type="ChEBI" id="CHEBI:15377"/>
        <dbReference type="ChEBI" id="CHEBI:15378"/>
        <dbReference type="ChEBI" id="CHEBI:30823"/>
        <dbReference type="ChEBI" id="CHEBI:53753"/>
        <dbReference type="ChEBI" id="CHEBI:75945"/>
    </reaction>
    <physiologicalReaction direction="left-to-right" evidence="36">
        <dbReference type="Rhea" id="RHEA:38576"/>
    </physiologicalReaction>
</comment>
<keyword evidence="9 47" id="KW-0732">Signal</keyword>
<dbReference type="Pfam" id="PF00657">
    <property type="entry name" value="Lipase_GDSL"/>
    <property type="match status" value="1"/>
</dbReference>
<evidence type="ECO:0000256" key="29">
    <source>
        <dbReference type="ARBA" id="ARBA00048011"/>
    </source>
</evidence>
<dbReference type="CDD" id="cd01824">
    <property type="entry name" value="Phospholipase_B_like"/>
    <property type="match status" value="1"/>
</dbReference>
<dbReference type="GO" id="GO:0004806">
    <property type="term" value="F:triacylglycerol lipase activity"/>
    <property type="evidence" value="ECO:0007669"/>
    <property type="project" value="UniProtKB-EC"/>
</dbReference>
<evidence type="ECO:0000256" key="47">
    <source>
        <dbReference type="SAM" id="SignalP"/>
    </source>
</evidence>
<evidence type="ECO:0000256" key="46">
    <source>
        <dbReference type="ARBA" id="ARBA00049461"/>
    </source>
</evidence>
<comment type="catalytic activity">
    <reaction evidence="33">
        <text>1,2-dihexadecanoyl-sn-glycero-3-phosphocholine + H2O = 1-hexadecanoyl-sn-glycero-3-phosphocholine + hexadecanoate + H(+)</text>
        <dbReference type="Rhea" id="RHEA:41223"/>
        <dbReference type="ChEBI" id="CHEBI:7896"/>
        <dbReference type="ChEBI" id="CHEBI:15377"/>
        <dbReference type="ChEBI" id="CHEBI:15378"/>
        <dbReference type="ChEBI" id="CHEBI:72998"/>
        <dbReference type="ChEBI" id="CHEBI:72999"/>
    </reaction>
    <physiologicalReaction direction="left-to-right" evidence="33">
        <dbReference type="Rhea" id="RHEA:41224"/>
    </physiologicalReaction>
</comment>
<comment type="catalytic activity">
    <reaction evidence="42">
        <text>1-O-hexadecyl-2-(9Z)-octadecenoyl-sn-glycero-3-phosphocholine + H2O = 1-O-hexadecyl-sn-glycero-3-phosphocholine + (9Z)-octadecenoate + H(+)</text>
        <dbReference type="Rhea" id="RHEA:40915"/>
        <dbReference type="ChEBI" id="CHEBI:15377"/>
        <dbReference type="ChEBI" id="CHEBI:15378"/>
        <dbReference type="ChEBI" id="CHEBI:30823"/>
        <dbReference type="ChEBI" id="CHEBI:34112"/>
        <dbReference type="ChEBI" id="CHEBI:64496"/>
    </reaction>
    <physiologicalReaction direction="left-to-right" evidence="42">
        <dbReference type="Rhea" id="RHEA:40916"/>
    </physiologicalReaction>
</comment>
<evidence type="ECO:0000256" key="40">
    <source>
        <dbReference type="ARBA" id="ARBA00048699"/>
    </source>
</evidence>
<feature type="chain" id="PRO_5047513639" description="Phospholipase B1, membrane-associated" evidence="47">
    <location>
        <begin position="24"/>
        <end position="448"/>
    </location>
</feature>
<reference evidence="49" key="1">
    <citation type="submission" date="2025-08" db="UniProtKB">
        <authorList>
            <consortium name="RefSeq"/>
        </authorList>
    </citation>
    <scope>IDENTIFICATION</scope>
</reference>
<evidence type="ECO:0000256" key="33">
    <source>
        <dbReference type="ARBA" id="ARBA00048227"/>
    </source>
</evidence>
<evidence type="ECO:0000256" key="22">
    <source>
        <dbReference type="ARBA" id="ARBA00031485"/>
    </source>
</evidence>
<evidence type="ECO:0000256" key="5">
    <source>
        <dbReference type="ARBA" id="ARBA00013279"/>
    </source>
</evidence>
<comment type="catalytic activity">
    <reaction evidence="31">
        <text>a 1-O-alkyl-2-acyl-sn-glycero-3-phosphocholine + H2O = a 1-O-alkyl-sn-glycero-3-phosphocholine + a fatty acid + H(+)</text>
        <dbReference type="Rhea" id="RHEA:36231"/>
        <dbReference type="ChEBI" id="CHEBI:15377"/>
        <dbReference type="ChEBI" id="CHEBI:15378"/>
        <dbReference type="ChEBI" id="CHEBI:28868"/>
        <dbReference type="ChEBI" id="CHEBI:30909"/>
        <dbReference type="ChEBI" id="CHEBI:36702"/>
        <dbReference type="EC" id="3.1.1.4"/>
    </reaction>
    <physiologicalReaction direction="left-to-right" evidence="31">
        <dbReference type="Rhea" id="RHEA:36232"/>
    </physiologicalReaction>
</comment>
<evidence type="ECO:0000256" key="26">
    <source>
        <dbReference type="ARBA" id="ARBA00047363"/>
    </source>
</evidence>
<evidence type="ECO:0000256" key="43">
    <source>
        <dbReference type="ARBA" id="ARBA00048939"/>
    </source>
</evidence>
<evidence type="ECO:0000256" key="9">
    <source>
        <dbReference type="ARBA" id="ARBA00022729"/>
    </source>
</evidence>
<dbReference type="PANTHER" id="PTHR21325">
    <property type="entry name" value="PHOSPHOLIPASE B, PLB1"/>
    <property type="match status" value="1"/>
</dbReference>
<evidence type="ECO:0000256" key="37">
    <source>
        <dbReference type="ARBA" id="ARBA00048454"/>
    </source>
</evidence>
<evidence type="ECO:0000256" key="3">
    <source>
        <dbReference type="ARBA" id="ARBA00013274"/>
    </source>
</evidence>
<evidence type="ECO:0000256" key="36">
    <source>
        <dbReference type="ARBA" id="ARBA00048386"/>
    </source>
</evidence>
<gene>
    <name evidence="49" type="primary">LOC108020367</name>
</gene>
<dbReference type="GO" id="GO:0004623">
    <property type="term" value="F:phospholipase A2 activity"/>
    <property type="evidence" value="ECO:0007669"/>
    <property type="project" value="UniProtKB-EC"/>
</dbReference>
<dbReference type="InterPro" id="IPR038885">
    <property type="entry name" value="PLB1"/>
</dbReference>
<evidence type="ECO:0000256" key="12">
    <source>
        <dbReference type="ARBA" id="ARBA00022989"/>
    </source>
</evidence>
<keyword evidence="8" id="KW-0812">Transmembrane</keyword>
<evidence type="ECO:0000256" key="38">
    <source>
        <dbReference type="ARBA" id="ARBA00048613"/>
    </source>
</evidence>
<comment type="catalytic activity">
    <reaction evidence="46">
        <text>2-(9Z-octadecenoyl)-glycerol + H2O = glycerol + (9Z)-octadecenoate + H(+)</text>
        <dbReference type="Rhea" id="RHEA:38491"/>
        <dbReference type="ChEBI" id="CHEBI:15377"/>
        <dbReference type="ChEBI" id="CHEBI:15378"/>
        <dbReference type="ChEBI" id="CHEBI:17754"/>
        <dbReference type="ChEBI" id="CHEBI:30823"/>
        <dbReference type="ChEBI" id="CHEBI:73990"/>
    </reaction>
    <physiologicalReaction direction="left-to-right" evidence="46">
        <dbReference type="Rhea" id="RHEA:38492"/>
    </physiologicalReaction>
</comment>
<evidence type="ECO:0000256" key="44">
    <source>
        <dbReference type="ARBA" id="ARBA00049363"/>
    </source>
</evidence>
<evidence type="ECO:0000256" key="20">
    <source>
        <dbReference type="ARBA" id="ARBA00029723"/>
    </source>
</evidence>
<evidence type="ECO:0000256" key="15">
    <source>
        <dbReference type="ARBA" id="ARBA00023180"/>
    </source>
</evidence>
<comment type="catalytic activity">
    <reaction evidence="35">
        <text>1-octadecanoyl-2-(9Z,12Z)-octadecadienoyl-sn-glycerol + H2O = 1-octadecanoyl-sn-glycerol + (9Z,12Z)-octadecadienoate + H(+)</text>
        <dbReference type="Rhea" id="RHEA:40927"/>
        <dbReference type="ChEBI" id="CHEBI:15377"/>
        <dbReference type="ChEBI" id="CHEBI:15378"/>
        <dbReference type="ChEBI" id="CHEBI:30245"/>
        <dbReference type="ChEBI" id="CHEBI:75550"/>
        <dbReference type="ChEBI" id="CHEBI:77097"/>
    </reaction>
    <physiologicalReaction direction="left-to-right" evidence="35">
        <dbReference type="Rhea" id="RHEA:40928"/>
    </physiologicalReaction>
</comment>
<evidence type="ECO:0000256" key="19">
    <source>
        <dbReference type="ARBA" id="ARBA00023422"/>
    </source>
</evidence>
<comment type="catalytic activity">
    <reaction evidence="29">
        <text>2,3-di-(9Z)-octadecenoyl-sn-glycerol + H2O = 3-(9Z-octadecenoyl)-sn-glycerol + (9Z)-octadecenoate + H(+)</text>
        <dbReference type="Rhea" id="RHEA:42604"/>
        <dbReference type="ChEBI" id="CHEBI:15377"/>
        <dbReference type="ChEBI" id="CHEBI:15378"/>
        <dbReference type="ChEBI" id="CHEBI:30823"/>
        <dbReference type="ChEBI" id="CHEBI:75824"/>
        <dbReference type="ChEBI" id="CHEBI:75938"/>
    </reaction>
    <physiologicalReaction direction="left-to-right" evidence="29">
        <dbReference type="Rhea" id="RHEA:42605"/>
    </physiologicalReaction>
</comment>
<dbReference type="GO" id="GO:0006644">
    <property type="term" value="P:phospholipid metabolic process"/>
    <property type="evidence" value="ECO:0007669"/>
    <property type="project" value="TreeGrafter"/>
</dbReference>
<evidence type="ECO:0000256" key="41">
    <source>
        <dbReference type="ARBA" id="ARBA00048869"/>
    </source>
</evidence>
<keyword evidence="48" id="KW-1185">Reference proteome</keyword>
<keyword evidence="13" id="KW-0443">Lipid metabolism</keyword>
<dbReference type="SUPFAM" id="SSF52266">
    <property type="entry name" value="SGNH hydrolase"/>
    <property type="match status" value="1"/>
</dbReference>
<name>A0AB39ZVB4_DROSZ</name>
<accession>A0AB39ZVB4</accession>
<dbReference type="EC" id="3.1.1.5" evidence="3"/>
<comment type="catalytic activity">
    <reaction evidence="27">
        <text>1-(9Z-octadecenoyl)-glycerol + H2O = glycerol + (9Z)-octadecenoate + H(+)</text>
        <dbReference type="Rhea" id="RHEA:38487"/>
        <dbReference type="ChEBI" id="CHEBI:15377"/>
        <dbReference type="ChEBI" id="CHEBI:15378"/>
        <dbReference type="ChEBI" id="CHEBI:17754"/>
        <dbReference type="ChEBI" id="CHEBI:30823"/>
        <dbReference type="ChEBI" id="CHEBI:75342"/>
    </reaction>
    <physiologicalReaction direction="left-to-right" evidence="27">
        <dbReference type="Rhea" id="RHEA:38488"/>
    </physiologicalReaction>
</comment>
<dbReference type="GO" id="GO:0016324">
    <property type="term" value="C:apical plasma membrane"/>
    <property type="evidence" value="ECO:0007669"/>
    <property type="project" value="UniProtKB-SubCell"/>
</dbReference>
<comment type="function">
    <text evidence="24">Calcium-independent membrane-associated phospholipase that catalyzes complete diacylation of phospholipids by hydrolyzing both sn-1 and sn-2 fatty acyl chains attached to the glycerol backbone (phospholipase B activity). Has dual phospholipase and lysophospholipase activities toward diacylphospholipids. Preferentially cleaves sn-2 ester bonds over sn-1 bonds. Acts as a lipase toward glycerolipid substrates. Hydrolyzes fatty acyl chains of diacylglycerols with preference for the sn-2 position and of triacylglycerols with not positional selectivity. May also hydrolyze long chain retinyl esters such as retinyl palmitate. May contribute to digestion of dietary phospholipids, glycerolipids and retinoids, facilitating lipid absorption at the brush border.</text>
</comment>
<evidence type="ECO:0000256" key="16">
    <source>
        <dbReference type="ARBA" id="ARBA00023264"/>
    </source>
</evidence>
<evidence type="ECO:0000256" key="21">
    <source>
        <dbReference type="ARBA" id="ARBA00031182"/>
    </source>
</evidence>
<evidence type="ECO:0000256" key="23">
    <source>
        <dbReference type="ARBA" id="ARBA00033022"/>
    </source>
</evidence>
<keyword evidence="16" id="KW-1208">Phospholipid metabolism</keyword>
<comment type="catalytic activity">
    <reaction evidence="41">
        <text>1,3-dihexadecanoyl-2-(9Z-octadecenoyl)glycerol + H2O = 1,3-dihexadecanoylglycerol + (9Z)-octadecenoate + H(+)</text>
        <dbReference type="Rhea" id="RHEA:40983"/>
        <dbReference type="ChEBI" id="CHEBI:15377"/>
        <dbReference type="ChEBI" id="CHEBI:15378"/>
        <dbReference type="ChEBI" id="CHEBI:30823"/>
        <dbReference type="ChEBI" id="CHEBI:75688"/>
        <dbReference type="ChEBI" id="CHEBI:77619"/>
    </reaction>
    <physiologicalReaction direction="left-to-right" evidence="41">
        <dbReference type="Rhea" id="RHEA:40984"/>
    </physiologicalReaction>
</comment>
<evidence type="ECO:0000256" key="39">
    <source>
        <dbReference type="ARBA" id="ARBA00048656"/>
    </source>
</evidence>
<evidence type="ECO:0000256" key="28">
    <source>
        <dbReference type="ARBA" id="ARBA00047459"/>
    </source>
</evidence>
<keyword evidence="11" id="KW-0378">Hydrolase</keyword>
<comment type="catalytic activity">
    <reaction evidence="39">
        <text>1-hexadecanoyl-sn-glycero-3-phosphocholine + H2O = sn-glycerol 3-phosphocholine + hexadecanoate + H(+)</text>
        <dbReference type="Rhea" id="RHEA:40435"/>
        <dbReference type="ChEBI" id="CHEBI:7896"/>
        <dbReference type="ChEBI" id="CHEBI:15377"/>
        <dbReference type="ChEBI" id="CHEBI:15378"/>
        <dbReference type="ChEBI" id="CHEBI:16870"/>
        <dbReference type="ChEBI" id="CHEBI:72998"/>
    </reaction>
    <physiologicalReaction direction="left-to-right" evidence="39">
        <dbReference type="Rhea" id="RHEA:40436"/>
    </physiologicalReaction>
</comment>
<dbReference type="InterPro" id="IPR035547">
    <property type="entry name" value="Phospholipase_B"/>
</dbReference>
<evidence type="ECO:0000256" key="2">
    <source>
        <dbReference type="ARBA" id="ARBA00009979"/>
    </source>
</evidence>
<evidence type="ECO:0000256" key="17">
    <source>
        <dbReference type="ARBA" id="ARBA00023369"/>
    </source>
</evidence>
<dbReference type="EC" id="3.1.1.3" evidence="5"/>
<protein>
    <recommendedName>
        <fullName evidence="6">Phospholipase B1, membrane-associated</fullName>
        <ecNumber evidence="5">3.1.1.3</ecNumber>
        <ecNumber evidence="4">3.1.1.4</ecNumber>
        <ecNumber evidence="3">3.1.1.5</ecNumber>
    </recommendedName>
    <alternativeName>
        <fullName evidence="20">Lysophospholipase</fullName>
    </alternativeName>
    <alternativeName>
        <fullName evidence="21">Phospholipase A2</fullName>
    </alternativeName>
    <alternativeName>
        <fullName evidence="23">Phospholipase B/lipase</fullName>
    </alternativeName>
    <alternativeName>
        <fullName evidence="22">Triacylglycerol lipase</fullName>
    </alternativeName>
</protein>
<evidence type="ECO:0000256" key="14">
    <source>
        <dbReference type="ARBA" id="ARBA00023136"/>
    </source>
</evidence>
<evidence type="ECO:0000256" key="6">
    <source>
        <dbReference type="ARBA" id="ARBA00015133"/>
    </source>
</evidence>
<dbReference type="PROSITE" id="PS01098">
    <property type="entry name" value="LIPASE_GDSL_SER"/>
    <property type="match status" value="1"/>
</dbReference>
<evidence type="ECO:0000256" key="45">
    <source>
        <dbReference type="ARBA" id="ARBA00049372"/>
    </source>
</evidence>
<comment type="catalytic activity">
    <reaction evidence="43">
        <text>1-hexadecanoyl-2-(9Z)-octadecenoyl-3-octadecanoyl-sn-glycerol + H2O = 1-hexadecanoyl-3-octadecanoyl-sn-glycerol + (9Z)-octadecenoate + H(+)</text>
        <dbReference type="Rhea" id="RHEA:41103"/>
        <dbReference type="ChEBI" id="CHEBI:15377"/>
        <dbReference type="ChEBI" id="CHEBI:15378"/>
        <dbReference type="ChEBI" id="CHEBI:30823"/>
        <dbReference type="ChEBI" id="CHEBI:77623"/>
        <dbReference type="ChEBI" id="CHEBI:77624"/>
    </reaction>
    <physiologicalReaction direction="left-to-right" evidence="43">
        <dbReference type="Rhea" id="RHEA:41104"/>
    </physiologicalReaction>
</comment>
<keyword evidence="15" id="KW-0325">Glycoprotein</keyword>
<comment type="catalytic activity">
    <reaction evidence="18">
        <text>1-hexadecanoyl-2-(9Z,12Z-octadecadienoyl)-sn-glycero-3-phosphocholine + H2O = (9Z,12Z)-octadecadienoate + 1-hexadecanoyl-sn-glycero-3-phosphocholine + H(+)</text>
        <dbReference type="Rhea" id="RHEA:40811"/>
        <dbReference type="ChEBI" id="CHEBI:15377"/>
        <dbReference type="ChEBI" id="CHEBI:15378"/>
        <dbReference type="ChEBI" id="CHEBI:30245"/>
        <dbReference type="ChEBI" id="CHEBI:72998"/>
        <dbReference type="ChEBI" id="CHEBI:73002"/>
    </reaction>
    <physiologicalReaction direction="left-to-right" evidence="18">
        <dbReference type="Rhea" id="RHEA:40812"/>
    </physiologicalReaction>
</comment>
<evidence type="ECO:0000256" key="10">
    <source>
        <dbReference type="ARBA" id="ARBA00022737"/>
    </source>
</evidence>
<proteinExistence type="inferred from homology"/>
<sequence>MANNIYVLCLCLMFLILSSVVSSASKRIRRQNRSDRLLADIGVRAQSYDPRLPENGIQLYTDIDQDLRHLFTNTRQTTLRWALDNIEALSNRGRREGKLQKLVSKKRSFFCPTNNTRSVDPPTSVEHLRPGDIDIIAAFGDSLSAGNGILSNNAIDMINEFRGLTFSGGGLANWRRFVTLPNILKIFNPKLYGFAVSNSLVINHRSSRLNIAEPMIMSRDLPFQARVLIDLLRRDPNVDMKRHWKLLTVYVGNNDICSDMCHWDTPQSFLDQHARDLRQALRLLRDHVPRLLINLIILPNIPLVLSTMKEVPLQCFVVHRVGCHCLINDRLNRTQLAERRNTLIRWQQLDMEIARLPEFHRQDFAIVAHPMLADVSAPQLPDGKTDWRFFSHDCFHFSQRGHAIISNLLWNSMLLPDDQKPRPSNVPDLFERVVCPTAEQPYFVVRPS</sequence>
<evidence type="ECO:0000256" key="31">
    <source>
        <dbReference type="ARBA" id="ARBA00048049"/>
    </source>
</evidence>
<evidence type="ECO:0000256" key="30">
    <source>
        <dbReference type="ARBA" id="ARBA00048015"/>
    </source>
</evidence>
<comment type="catalytic activity">
    <reaction evidence="28">
        <text>1-hexadecanoyl-2-(9Z)-octadecenoyl-3-octadecanoyl-sn-glycerol + H2O = 1-hexadecanoyl-2-(9Z-octadecenoyl)-sn-glycerol + octadecanoate + H(+)</text>
        <dbReference type="Rhea" id="RHEA:41111"/>
        <dbReference type="ChEBI" id="CHEBI:15377"/>
        <dbReference type="ChEBI" id="CHEBI:15378"/>
        <dbReference type="ChEBI" id="CHEBI:25629"/>
        <dbReference type="ChEBI" id="CHEBI:75466"/>
        <dbReference type="ChEBI" id="CHEBI:77623"/>
    </reaction>
    <physiologicalReaction direction="left-to-right" evidence="28">
        <dbReference type="Rhea" id="RHEA:41112"/>
    </physiologicalReaction>
</comment>
<evidence type="ECO:0000256" key="18">
    <source>
        <dbReference type="ARBA" id="ARBA00023408"/>
    </source>
</evidence>
<comment type="catalytic activity">
    <reaction evidence="44">
        <text>1,2-dihexadecanoyl-sn-glycero-3-phosphocholine + 2 H2O = sn-glycerol 3-phosphocholine + 2 hexadecanoate + 2 H(+)</text>
        <dbReference type="Rhea" id="RHEA:40975"/>
        <dbReference type="ChEBI" id="CHEBI:7896"/>
        <dbReference type="ChEBI" id="CHEBI:15377"/>
        <dbReference type="ChEBI" id="CHEBI:15378"/>
        <dbReference type="ChEBI" id="CHEBI:16870"/>
        <dbReference type="ChEBI" id="CHEBI:72999"/>
    </reaction>
    <physiologicalReaction direction="left-to-right" evidence="44">
        <dbReference type="Rhea" id="RHEA:40976"/>
    </physiologicalReaction>
</comment>
<evidence type="ECO:0000256" key="1">
    <source>
        <dbReference type="ARBA" id="ARBA00004247"/>
    </source>
</evidence>
<comment type="catalytic activity">
    <reaction evidence="38">
        <text>1-hexadecanoyl-2-(9Z-octadecenoyl)-sn-glycero-3-phosphoethanolamine + H2O = 1-hexadecanoyl-sn-glycero-3-phosphoethanolamine + (9Z)-octadecenoate + H(+)</text>
        <dbReference type="Rhea" id="RHEA:40911"/>
        <dbReference type="ChEBI" id="CHEBI:15377"/>
        <dbReference type="ChEBI" id="CHEBI:15378"/>
        <dbReference type="ChEBI" id="CHEBI:30823"/>
        <dbReference type="ChEBI" id="CHEBI:73004"/>
        <dbReference type="ChEBI" id="CHEBI:73007"/>
    </reaction>
    <physiologicalReaction direction="left-to-right" evidence="38">
        <dbReference type="Rhea" id="RHEA:40912"/>
    </physiologicalReaction>
</comment>
<evidence type="ECO:0000313" key="49">
    <source>
        <dbReference type="RefSeq" id="XP_016944081.3"/>
    </source>
</evidence>
<keyword evidence="14" id="KW-0472">Membrane</keyword>
<dbReference type="InterPro" id="IPR001087">
    <property type="entry name" value="GDSL"/>
</dbReference>
<evidence type="ECO:0000256" key="32">
    <source>
        <dbReference type="ARBA" id="ARBA00048058"/>
    </source>
</evidence>
<dbReference type="AlphaFoldDB" id="A0AB39ZVB4"/>
<evidence type="ECO:0000256" key="42">
    <source>
        <dbReference type="ARBA" id="ARBA00048872"/>
    </source>
</evidence>
<comment type="similarity">
    <text evidence="2">Belongs to the 'GDSL' lipolytic enzyme family. Phospholipase B1 subfamily.</text>
</comment>
<comment type="catalytic activity">
    <reaction evidence="32">
        <text>1,2-di-(9Z-octadecenoyl)-sn-glycero-3-phosphocholine + H2O = 1-(9Z-octadecenoyl)-sn-glycero-3-phosphocholine + (9Z)-octadecenoate + H(+)</text>
        <dbReference type="Rhea" id="RHEA:40923"/>
        <dbReference type="ChEBI" id="CHEBI:15377"/>
        <dbReference type="ChEBI" id="CHEBI:15378"/>
        <dbReference type="ChEBI" id="CHEBI:28610"/>
        <dbReference type="ChEBI" id="CHEBI:30823"/>
        <dbReference type="ChEBI" id="CHEBI:74669"/>
    </reaction>
    <physiologicalReaction direction="left-to-right" evidence="32">
        <dbReference type="Rhea" id="RHEA:40924"/>
    </physiologicalReaction>
</comment>
<dbReference type="PANTHER" id="PTHR21325:SF31">
    <property type="entry name" value="GH22081P-RELATED"/>
    <property type="match status" value="1"/>
</dbReference>
<dbReference type="InterPro" id="IPR036514">
    <property type="entry name" value="SGNH_hydro_sf"/>
</dbReference>
<evidence type="ECO:0000256" key="25">
    <source>
        <dbReference type="ARBA" id="ARBA00047324"/>
    </source>
</evidence>
<evidence type="ECO:0000256" key="7">
    <source>
        <dbReference type="ARBA" id="ARBA00022475"/>
    </source>
</evidence>
<evidence type="ECO:0000256" key="11">
    <source>
        <dbReference type="ARBA" id="ARBA00022801"/>
    </source>
</evidence>
<keyword evidence="7" id="KW-1003">Cell membrane</keyword>
<evidence type="ECO:0000256" key="8">
    <source>
        <dbReference type="ARBA" id="ARBA00022692"/>
    </source>
</evidence>